<dbReference type="Pfam" id="PF11204">
    <property type="entry name" value="DUF2985"/>
    <property type="match status" value="1"/>
</dbReference>
<dbReference type="Proteomes" id="UP000030762">
    <property type="component" value="Unassembled WGS sequence"/>
</dbReference>
<keyword evidence="1" id="KW-0812">Transmembrane</keyword>
<keyword evidence="1" id="KW-1133">Transmembrane helix</keyword>
<proteinExistence type="predicted"/>
<keyword evidence="1" id="KW-0472">Membrane</keyword>
<reference evidence="2 3" key="1">
    <citation type="submission" date="2012-04" db="EMBL/GenBank/DDBJ databases">
        <title>The Genome Sequence of Saprolegnia declina VS20.</title>
        <authorList>
            <consortium name="The Broad Institute Genome Sequencing Platform"/>
            <person name="Russ C."/>
            <person name="Nusbaum C."/>
            <person name="Tyler B."/>
            <person name="van West P."/>
            <person name="Dieguez-Uribeondo J."/>
            <person name="de Bruijn I."/>
            <person name="Tripathy S."/>
            <person name="Jiang R."/>
            <person name="Young S.K."/>
            <person name="Zeng Q."/>
            <person name="Gargeya S."/>
            <person name="Fitzgerald M."/>
            <person name="Haas B."/>
            <person name="Abouelleil A."/>
            <person name="Alvarado L."/>
            <person name="Arachchi H.M."/>
            <person name="Berlin A."/>
            <person name="Chapman S.B."/>
            <person name="Goldberg J."/>
            <person name="Griggs A."/>
            <person name="Gujja S."/>
            <person name="Hansen M."/>
            <person name="Howarth C."/>
            <person name="Imamovic A."/>
            <person name="Larimer J."/>
            <person name="McCowen C."/>
            <person name="Montmayeur A."/>
            <person name="Murphy C."/>
            <person name="Neiman D."/>
            <person name="Pearson M."/>
            <person name="Priest M."/>
            <person name="Roberts A."/>
            <person name="Saif S."/>
            <person name="Shea T."/>
            <person name="Sisk P."/>
            <person name="Sykes S."/>
            <person name="Wortman J."/>
            <person name="Nusbaum C."/>
            <person name="Birren B."/>
        </authorList>
    </citation>
    <scope>NUCLEOTIDE SEQUENCE [LARGE SCALE GENOMIC DNA]</scope>
    <source>
        <strain evidence="2 3">VS20</strain>
    </source>
</reference>
<keyword evidence="3" id="KW-1185">Reference proteome</keyword>
<accession>T0Q104</accession>
<sequence length="207" mass="22862">MDLKELLQQARTTIAETWHQASACEKAQYVVIGLLLLVVVVSGAVLVLAFIGLGVSAHTKDVIIEVCSQILNGCFTLSAVATHPMRFYMLVLVLSRRDASHATIQSWFPSLPIAFSSKTHSHAVVPISSIQGVLIVLNLNCFFQYPLTAVMWAYNYHVRPVWVIATCLPLSFACAIVAGVWQFKLSRRVQHGQIELLENDLSTDLQA</sequence>
<gene>
    <name evidence="2" type="ORF">SDRG_14074</name>
</gene>
<evidence type="ECO:0000256" key="1">
    <source>
        <dbReference type="SAM" id="Phobius"/>
    </source>
</evidence>
<dbReference type="RefSeq" id="XP_008618400.1">
    <property type="nucleotide sequence ID" value="XM_008620178.1"/>
</dbReference>
<dbReference type="PANTHER" id="PTHR35872">
    <property type="entry name" value="INTEGRAL MEMBRANE PROTEIN (AFU_ORTHOLOGUE AFUA_5G07110)"/>
    <property type="match status" value="1"/>
</dbReference>
<feature type="transmembrane region" description="Helical" evidence="1">
    <location>
        <begin position="29"/>
        <end position="53"/>
    </location>
</feature>
<dbReference type="STRING" id="1156394.T0Q104"/>
<evidence type="ECO:0000313" key="2">
    <source>
        <dbReference type="EMBL" id="EQC28251.1"/>
    </source>
</evidence>
<organism evidence="2 3">
    <name type="scientific">Saprolegnia diclina (strain VS20)</name>
    <dbReference type="NCBI Taxonomy" id="1156394"/>
    <lineage>
        <taxon>Eukaryota</taxon>
        <taxon>Sar</taxon>
        <taxon>Stramenopiles</taxon>
        <taxon>Oomycota</taxon>
        <taxon>Saprolegniomycetes</taxon>
        <taxon>Saprolegniales</taxon>
        <taxon>Saprolegniaceae</taxon>
        <taxon>Saprolegnia</taxon>
    </lineage>
</organism>
<dbReference type="VEuPathDB" id="FungiDB:SDRG_14074"/>
<dbReference type="InParanoid" id="T0Q104"/>
<feature type="transmembrane region" description="Helical" evidence="1">
    <location>
        <begin position="133"/>
        <end position="154"/>
    </location>
</feature>
<evidence type="ECO:0000313" key="3">
    <source>
        <dbReference type="Proteomes" id="UP000030762"/>
    </source>
</evidence>
<dbReference type="OMA" id="TAVMWAY"/>
<dbReference type="InterPro" id="IPR021369">
    <property type="entry name" value="DUF2985"/>
</dbReference>
<protein>
    <submittedName>
        <fullName evidence="2">Uncharacterized protein</fullName>
    </submittedName>
</protein>
<dbReference type="GeneID" id="19954801"/>
<dbReference type="eggNOG" id="ENOG502SBF8">
    <property type="taxonomic scope" value="Eukaryota"/>
</dbReference>
<dbReference type="EMBL" id="JH767197">
    <property type="protein sequence ID" value="EQC28251.1"/>
    <property type="molecule type" value="Genomic_DNA"/>
</dbReference>
<dbReference type="AlphaFoldDB" id="T0Q104"/>
<name>T0Q104_SAPDV</name>
<feature type="transmembrane region" description="Helical" evidence="1">
    <location>
        <begin position="160"/>
        <end position="181"/>
    </location>
</feature>
<dbReference type="PANTHER" id="PTHR35872:SF2">
    <property type="entry name" value="INTEGRAL MEMBRANE PROTEIN (AFU_ORTHOLOGUE AFUA_5G07110)"/>
    <property type="match status" value="1"/>
</dbReference>
<dbReference type="OrthoDB" id="6407410at2759"/>